<dbReference type="PROSITE" id="PS00250">
    <property type="entry name" value="TGF_BETA_1"/>
    <property type="match status" value="1"/>
</dbReference>
<dbReference type="CTD" id="2661"/>
<evidence type="ECO:0000256" key="10">
    <source>
        <dbReference type="SAM" id="SignalP"/>
    </source>
</evidence>
<comment type="subcellular location">
    <subcellularLocation>
        <location evidence="1">Secreted</location>
    </subcellularLocation>
</comment>
<evidence type="ECO:0000256" key="8">
    <source>
        <dbReference type="RuleBase" id="RU000354"/>
    </source>
</evidence>
<dbReference type="GeneID" id="114591238"/>
<dbReference type="InterPro" id="IPR015615">
    <property type="entry name" value="TGF-beta-rel"/>
</dbReference>
<accession>A0A670IZI1</accession>
<dbReference type="GO" id="GO:0008284">
    <property type="term" value="P:positive regulation of cell population proliferation"/>
    <property type="evidence" value="ECO:0007669"/>
    <property type="project" value="Ensembl"/>
</dbReference>
<reference evidence="12" key="3">
    <citation type="submission" date="2025-09" db="UniProtKB">
        <authorList>
            <consortium name="Ensembl"/>
        </authorList>
    </citation>
    <scope>IDENTIFICATION</scope>
</reference>
<dbReference type="GO" id="GO:0005615">
    <property type="term" value="C:extracellular space"/>
    <property type="evidence" value="ECO:0007669"/>
    <property type="project" value="TreeGrafter"/>
</dbReference>
<dbReference type="PROSITE" id="PS51362">
    <property type="entry name" value="TGF_BETA_2"/>
    <property type="match status" value="1"/>
</dbReference>
<evidence type="ECO:0000259" key="11">
    <source>
        <dbReference type="PROSITE" id="PS51362"/>
    </source>
</evidence>
<dbReference type="OrthoDB" id="6427922at2759"/>
<evidence type="ECO:0000256" key="3">
    <source>
        <dbReference type="ARBA" id="ARBA00022525"/>
    </source>
</evidence>
<organism evidence="12 13">
    <name type="scientific">Podarcis muralis</name>
    <name type="common">Wall lizard</name>
    <name type="synonym">Lacerta muralis</name>
    <dbReference type="NCBI Taxonomy" id="64176"/>
    <lineage>
        <taxon>Eukaryota</taxon>
        <taxon>Metazoa</taxon>
        <taxon>Chordata</taxon>
        <taxon>Craniata</taxon>
        <taxon>Vertebrata</taxon>
        <taxon>Euteleostomi</taxon>
        <taxon>Lepidosauria</taxon>
        <taxon>Squamata</taxon>
        <taxon>Bifurcata</taxon>
        <taxon>Unidentata</taxon>
        <taxon>Episquamata</taxon>
        <taxon>Laterata</taxon>
        <taxon>Lacertibaenia</taxon>
        <taxon>Lacertidae</taxon>
        <taxon>Podarcis</taxon>
    </lineage>
</organism>
<feature type="signal peptide" evidence="10">
    <location>
        <begin position="1"/>
        <end position="23"/>
    </location>
</feature>
<dbReference type="Proteomes" id="UP000472272">
    <property type="component" value="Chromosome 2"/>
</dbReference>
<evidence type="ECO:0000256" key="7">
    <source>
        <dbReference type="ARBA" id="ARBA00023180"/>
    </source>
</evidence>
<dbReference type="GO" id="GO:0005125">
    <property type="term" value="F:cytokine activity"/>
    <property type="evidence" value="ECO:0007669"/>
    <property type="project" value="TreeGrafter"/>
</dbReference>
<name>A0A670IZI1_PODMU</name>
<evidence type="ECO:0000256" key="4">
    <source>
        <dbReference type="ARBA" id="ARBA00022729"/>
    </source>
</evidence>
<reference evidence="12 13" key="1">
    <citation type="journal article" date="2019" name="Proc. Natl. Acad. Sci. U.S.A.">
        <title>Regulatory changes in pterin and carotenoid genes underlie balanced color polymorphisms in the wall lizard.</title>
        <authorList>
            <person name="Andrade P."/>
            <person name="Pinho C."/>
            <person name="Perez I de Lanuza G."/>
            <person name="Afonso S."/>
            <person name="Brejcha J."/>
            <person name="Rubin C.J."/>
            <person name="Wallerman O."/>
            <person name="Pereira P."/>
            <person name="Sabatino S.J."/>
            <person name="Bellati A."/>
            <person name="Pellitteri-Rosa D."/>
            <person name="Bosakova Z."/>
            <person name="Bunikis I."/>
            <person name="Carretero M.A."/>
            <person name="Feiner N."/>
            <person name="Marsik P."/>
            <person name="Pauperio F."/>
            <person name="Salvi D."/>
            <person name="Soler L."/>
            <person name="While G.M."/>
            <person name="Uller T."/>
            <person name="Font E."/>
            <person name="Andersson L."/>
            <person name="Carneiro M."/>
        </authorList>
    </citation>
    <scope>NUCLEOTIDE SEQUENCE</scope>
</reference>
<keyword evidence="3" id="KW-0964">Secreted</keyword>
<dbReference type="AlphaFoldDB" id="A0A670IZI1"/>
<dbReference type="FunFam" id="2.10.90.10:FF:000012">
    <property type="entry name" value="Growth/differentiation factor 9 (Predicted)"/>
    <property type="match status" value="1"/>
</dbReference>
<dbReference type="PRINTS" id="PR00669">
    <property type="entry name" value="INHIBINA"/>
</dbReference>
<keyword evidence="5 8" id="KW-0339">Growth factor</keyword>
<dbReference type="InterPro" id="IPR001839">
    <property type="entry name" value="TGF-b_C"/>
</dbReference>
<dbReference type="PANTHER" id="PTHR11848:SF19">
    <property type="entry name" value="GROWTH_DIFFERENTIATION FACTOR 9"/>
    <property type="match status" value="1"/>
</dbReference>
<evidence type="ECO:0000313" key="13">
    <source>
        <dbReference type="Proteomes" id="UP000472272"/>
    </source>
</evidence>
<dbReference type="GeneTree" id="ENSGT00940000159784"/>
<feature type="chain" id="PRO_5025336584" evidence="10">
    <location>
        <begin position="24"/>
        <end position="447"/>
    </location>
</feature>
<keyword evidence="6" id="KW-1015">Disulfide bond</keyword>
<comment type="similarity">
    <text evidence="2 8">Belongs to the TGF-beta family.</text>
</comment>
<keyword evidence="13" id="KW-1185">Reference proteome</keyword>
<dbReference type="KEGG" id="pmua:114591238"/>
<feature type="domain" description="TGF-beta family profile" evidence="11">
    <location>
        <begin position="313"/>
        <end position="447"/>
    </location>
</feature>
<keyword evidence="4 10" id="KW-0732">Signal</keyword>
<dbReference type="OMA" id="TWRICVC"/>
<dbReference type="GO" id="GO:2000870">
    <property type="term" value="P:regulation of progesterone secretion"/>
    <property type="evidence" value="ECO:0007669"/>
    <property type="project" value="Ensembl"/>
</dbReference>
<keyword evidence="7" id="KW-0325">Glycoprotein</keyword>
<protein>
    <submittedName>
        <fullName evidence="12">Growth differentiation factor 9</fullName>
    </submittedName>
</protein>
<evidence type="ECO:0000256" key="6">
    <source>
        <dbReference type="ARBA" id="ARBA00023157"/>
    </source>
</evidence>
<gene>
    <name evidence="12" type="primary">GDF9</name>
</gene>
<dbReference type="RefSeq" id="XP_028573794.1">
    <property type="nucleotide sequence ID" value="XM_028717961.1"/>
</dbReference>
<dbReference type="PANTHER" id="PTHR11848">
    <property type="entry name" value="TGF-BETA FAMILY"/>
    <property type="match status" value="1"/>
</dbReference>
<feature type="region of interest" description="Disordered" evidence="9">
    <location>
        <begin position="289"/>
        <end position="326"/>
    </location>
</feature>
<dbReference type="InterPro" id="IPR029034">
    <property type="entry name" value="Cystine-knot_cytokine"/>
</dbReference>
<sequence>MKIFGEVLVCLWSLRLLFYSVLCSPSPKDEGGSQTSLVSEASELPPVLLFCPDAENGYGQLPTPSKILSDHHQQELGDCVPGPQLDSKALRYMKRLYKMSTTKEGFPKINHLYNTVRLLSPGAEGKHLTIGQTKGDLRSPGFLFSLDHVTALEHLVKSVLLYSFDKPFPKSWAVTCTGNLVVKAGGASGQAHPIIEHAMTFHFELGRKRAEIDVTSFTWPLIASNNRSVYMAVNIVCPNNQPSNSKQDPFNMTRASLSLLLYLNDTSEQAHPTWDFLKHKRRNSMQARLERGPFAGLGREAGKDLKQSTRKPRHRRDGDGQEENKSVSIDNLRKYYEQFLFPQNDCKLHNFRLKFSQLGWDRWIIAPHRYNPRYCKGDCPRVFRHRFSSPLHSMIQNLIHEKINPSVPRPSCIPAEYSPLSVLEVEPDGSIVYKEYADMIATKCTCQ</sequence>
<dbReference type="GO" id="GO:0008083">
    <property type="term" value="F:growth factor activity"/>
    <property type="evidence" value="ECO:0007669"/>
    <property type="project" value="UniProtKB-KW"/>
</dbReference>
<dbReference type="SUPFAM" id="SSF57501">
    <property type="entry name" value="Cystine-knot cytokines"/>
    <property type="match status" value="1"/>
</dbReference>
<evidence type="ECO:0000256" key="2">
    <source>
        <dbReference type="ARBA" id="ARBA00006656"/>
    </source>
</evidence>
<evidence type="ECO:0000313" key="12">
    <source>
        <dbReference type="Ensembl" id="ENSPMRP00000017395.1"/>
    </source>
</evidence>
<dbReference type="Ensembl" id="ENSPMRT00000018522.1">
    <property type="protein sequence ID" value="ENSPMRP00000017395.1"/>
    <property type="gene ID" value="ENSPMRG00000011503.1"/>
</dbReference>
<reference evidence="12" key="2">
    <citation type="submission" date="2025-08" db="UniProtKB">
        <authorList>
            <consortium name="Ensembl"/>
        </authorList>
    </citation>
    <scope>IDENTIFICATION</scope>
</reference>
<evidence type="ECO:0000256" key="5">
    <source>
        <dbReference type="ARBA" id="ARBA00023030"/>
    </source>
</evidence>
<evidence type="ECO:0000256" key="1">
    <source>
        <dbReference type="ARBA" id="ARBA00004613"/>
    </source>
</evidence>
<dbReference type="Gene3D" id="2.10.90.10">
    <property type="entry name" value="Cystine-knot cytokines"/>
    <property type="match status" value="1"/>
</dbReference>
<dbReference type="InterPro" id="IPR017948">
    <property type="entry name" value="TGFb_CS"/>
</dbReference>
<dbReference type="Pfam" id="PF00019">
    <property type="entry name" value="TGF_beta"/>
    <property type="match status" value="1"/>
</dbReference>
<dbReference type="SMART" id="SM00204">
    <property type="entry name" value="TGFB"/>
    <property type="match status" value="1"/>
</dbReference>
<evidence type="ECO:0000256" key="9">
    <source>
        <dbReference type="SAM" id="MobiDB-lite"/>
    </source>
</evidence>
<feature type="compositionally biased region" description="Basic and acidic residues" evidence="9">
    <location>
        <begin position="316"/>
        <end position="326"/>
    </location>
</feature>
<proteinExistence type="inferred from homology"/>